<comment type="caution">
    <text evidence="4">The sequence shown here is derived from an EMBL/GenBank/DDBJ whole genome shotgun (WGS) entry which is preliminary data.</text>
</comment>
<feature type="transmembrane region" description="Helical" evidence="2">
    <location>
        <begin position="122"/>
        <end position="142"/>
    </location>
</feature>
<evidence type="ECO:0000256" key="2">
    <source>
        <dbReference type="SAM" id="Phobius"/>
    </source>
</evidence>
<evidence type="ECO:0000256" key="1">
    <source>
        <dbReference type="SAM" id="MobiDB-lite"/>
    </source>
</evidence>
<feature type="transmembrane region" description="Helical" evidence="2">
    <location>
        <begin position="154"/>
        <end position="172"/>
    </location>
</feature>
<reference evidence="4 5" key="1">
    <citation type="submission" date="2024-08" db="EMBL/GenBank/DDBJ databases">
        <title>Insights into the chromosomal genome structure of Flemingia macrophylla.</title>
        <authorList>
            <person name="Ding Y."/>
            <person name="Zhao Y."/>
            <person name="Bi W."/>
            <person name="Wu M."/>
            <person name="Zhao G."/>
            <person name="Gong Y."/>
            <person name="Li W."/>
            <person name="Zhang P."/>
        </authorList>
    </citation>
    <scope>NUCLEOTIDE SEQUENCE [LARGE SCALE GENOMIC DNA]</scope>
    <source>
        <strain evidence="4">DYQJB</strain>
        <tissue evidence="4">Leaf</tissue>
    </source>
</reference>
<evidence type="ECO:0000313" key="4">
    <source>
        <dbReference type="EMBL" id="KAL2320013.1"/>
    </source>
</evidence>
<dbReference type="Pfam" id="PF13968">
    <property type="entry name" value="DUF4220"/>
    <property type="match status" value="1"/>
</dbReference>
<dbReference type="EMBL" id="JBGMDY010000010">
    <property type="protein sequence ID" value="KAL2320013.1"/>
    <property type="molecule type" value="Genomic_DNA"/>
</dbReference>
<keyword evidence="5" id="KW-1185">Reference proteome</keyword>
<sequence length="594" mass="68939">MLIVGIIKYGERVCSLYCGSIKYFRDSFLDLSSDYFERRDERELQNYFFSGIDDRARKCFGAIRIFVSLFVDMVLSPGDIIKDREEFQIIGDNGYMILDHELKSMYDIFYTKAFPNYGVRGLISRFISLTTTAGVFVFYAMLSEKREYLDVDHIITYLLLIGALLAEIYAFMKVVSSKWTRTSLLLNHRVRRCVIFVVTRSCHCCMRCVKLLYVLVRHIKKDVVHSKLVQHLFLGQSNFLNMISNKRLNRKGNFFLVNELEELTSVGECCLSSNLVQVICERLRDKSKEDTRSNPSSSLGYRNLLLGKNVQIFASELELHRTIITWHIATDLFYYYDEDSNSKLNERKNCKVMSDYMFYLLVKQRQMLPVGAGLITLKDTIIEAKNIIAVPQDNLAQVSRTLLQHDTTRTRDEVSKMPNTYVLFRACAVANQLIVEENRQQAWKFVEELWIKIMSYASAQCRVDMHAHQLRKGPEFLSHFWLFQAHLGLLDQFQITPRQESVDIFSDSSIGSHYIQVTLIPSDNAPFEFNQLFECSHNTPQPHVEHPPSPPEQASTFEPQLDSSAHQMPPFNTQDGKDRVIEDLFNALHYSFCR</sequence>
<keyword evidence="2" id="KW-1133">Transmembrane helix</keyword>
<accession>A0ABD1L9J0</accession>
<feature type="compositionally biased region" description="Polar residues" evidence="1">
    <location>
        <begin position="554"/>
        <end position="574"/>
    </location>
</feature>
<feature type="region of interest" description="Disordered" evidence="1">
    <location>
        <begin position="538"/>
        <end position="576"/>
    </location>
</feature>
<protein>
    <recommendedName>
        <fullName evidence="3">DUF4220 domain-containing protein</fullName>
    </recommendedName>
</protein>
<dbReference type="InterPro" id="IPR007658">
    <property type="entry name" value="DUF594"/>
</dbReference>
<name>A0ABD1L9J0_9FABA</name>
<feature type="domain" description="DUF4220" evidence="3">
    <location>
        <begin position="1"/>
        <end position="206"/>
    </location>
</feature>
<keyword evidence="2" id="KW-0812">Transmembrane</keyword>
<keyword evidence="2" id="KW-0472">Membrane</keyword>
<dbReference type="InterPro" id="IPR025315">
    <property type="entry name" value="DUF4220"/>
</dbReference>
<organism evidence="4 5">
    <name type="scientific">Flemingia macrophylla</name>
    <dbReference type="NCBI Taxonomy" id="520843"/>
    <lineage>
        <taxon>Eukaryota</taxon>
        <taxon>Viridiplantae</taxon>
        <taxon>Streptophyta</taxon>
        <taxon>Embryophyta</taxon>
        <taxon>Tracheophyta</taxon>
        <taxon>Spermatophyta</taxon>
        <taxon>Magnoliopsida</taxon>
        <taxon>eudicotyledons</taxon>
        <taxon>Gunneridae</taxon>
        <taxon>Pentapetalae</taxon>
        <taxon>rosids</taxon>
        <taxon>fabids</taxon>
        <taxon>Fabales</taxon>
        <taxon>Fabaceae</taxon>
        <taxon>Papilionoideae</taxon>
        <taxon>50 kb inversion clade</taxon>
        <taxon>NPAAA clade</taxon>
        <taxon>indigoferoid/millettioid clade</taxon>
        <taxon>Phaseoleae</taxon>
        <taxon>Flemingia</taxon>
    </lineage>
</organism>
<evidence type="ECO:0000259" key="3">
    <source>
        <dbReference type="Pfam" id="PF13968"/>
    </source>
</evidence>
<evidence type="ECO:0000313" key="5">
    <source>
        <dbReference type="Proteomes" id="UP001603857"/>
    </source>
</evidence>
<dbReference type="AlphaFoldDB" id="A0ABD1L9J0"/>
<dbReference type="PANTHER" id="PTHR31325">
    <property type="entry name" value="OS01G0798800 PROTEIN-RELATED"/>
    <property type="match status" value="1"/>
</dbReference>
<proteinExistence type="predicted"/>
<dbReference type="Pfam" id="PF04578">
    <property type="entry name" value="DUF594"/>
    <property type="match status" value="1"/>
</dbReference>
<dbReference type="Proteomes" id="UP001603857">
    <property type="component" value="Unassembled WGS sequence"/>
</dbReference>
<gene>
    <name evidence="4" type="ORF">Fmac_028982</name>
</gene>